<feature type="binding site" evidence="8">
    <location>
        <position position="179"/>
    </location>
    <ligand>
        <name>ATP</name>
        <dbReference type="ChEBI" id="CHEBI:30616"/>
    </ligand>
</feature>
<dbReference type="UniPathway" id="UPA00028">
    <property type="reaction ID" value="UER00005"/>
</dbReference>
<evidence type="ECO:0000256" key="5">
    <source>
        <dbReference type="ARBA" id="ARBA00022741"/>
    </source>
</evidence>
<keyword evidence="5 8" id="KW-0547">Nucleotide-binding</keyword>
<sequence>MTILCRTTQELRAALAVNPASSLGLVPTMGALHQGHGRLIERAVAGNDVTVASVFVNPLQFAHNGDCEDYRRYPRQPEEDVRFLSEHGVDIVFMPSVAEMYPDGEPLIWVRTGEMGSRLEGASRPGHFDGVATVVSKLFHLVSPTRAYFGQKDAQQVTIIHRLVADLNLNVQIVEVPIARDQDGLAESSRNQRLSPEARHHALALSRALFRLVERVERGQPLDLDGARKALAQAPGVDLDYLVVVDPRSLEPLSAEALTRPLEKPALALVAAVVSGVRLIDNARLPGGSSTPA</sequence>
<evidence type="ECO:0000256" key="6">
    <source>
        <dbReference type="ARBA" id="ARBA00022840"/>
    </source>
</evidence>
<feature type="binding site" evidence="8">
    <location>
        <begin position="29"/>
        <end position="36"/>
    </location>
    <ligand>
        <name>ATP</name>
        <dbReference type="ChEBI" id="CHEBI:30616"/>
    </ligand>
</feature>
<dbReference type="InterPro" id="IPR042176">
    <property type="entry name" value="Pantoate_ligase_C"/>
</dbReference>
<feature type="binding site" evidence="8">
    <location>
        <position position="60"/>
    </location>
    <ligand>
        <name>(R)-pantoate</name>
        <dbReference type="ChEBI" id="CHEBI:15980"/>
    </ligand>
</feature>
<reference evidence="9 10" key="1">
    <citation type="submission" date="2015-10" db="EMBL/GenBank/DDBJ databases">
        <title>Corynebacteirum lowii and Corynebacterium oculi species nova, derived from human clinical disease and and emended description of Corynebacterium mastiditis.</title>
        <authorList>
            <person name="Bernard K."/>
            <person name="Pacheco A.L."/>
            <person name="Mcdougall C."/>
            <person name="Burtx T."/>
            <person name="Weibe D."/>
            <person name="Tyler S."/>
            <person name="Olson A.B."/>
            <person name="Cnockaert M."/>
            <person name="Eguchi H."/>
            <person name="Kuwahara T."/>
            <person name="Nakayama-Imaohji H."/>
            <person name="Boudewijins M."/>
            <person name="Van Hoecke F."/>
            <person name="Bernier A.-M."/>
            <person name="Vandamme P."/>
        </authorList>
    </citation>
    <scope>NUCLEOTIDE SEQUENCE [LARGE SCALE GENOMIC DNA]</scope>
    <source>
        <strain evidence="9 10">NML 130210</strain>
    </source>
</reference>
<accession>A0A0Q0U9Q6</accession>
<dbReference type="EC" id="6.3.2.1" evidence="8"/>
<dbReference type="NCBIfam" id="TIGR00018">
    <property type="entry name" value="panC"/>
    <property type="match status" value="1"/>
</dbReference>
<evidence type="ECO:0000256" key="8">
    <source>
        <dbReference type="HAMAP-Rule" id="MF_00158"/>
    </source>
</evidence>
<dbReference type="Gene3D" id="3.30.1300.10">
    <property type="entry name" value="Pantoate-beta-alanine ligase, C-terminal domain"/>
    <property type="match status" value="1"/>
</dbReference>
<comment type="caution">
    <text evidence="9">The sequence shown here is derived from an EMBL/GenBank/DDBJ whole genome shotgun (WGS) entry which is preliminary data.</text>
</comment>
<feature type="binding site" evidence="8">
    <location>
        <begin position="150"/>
        <end position="153"/>
    </location>
    <ligand>
        <name>ATP</name>
        <dbReference type="ChEBI" id="CHEBI:30616"/>
    </ligand>
</feature>
<dbReference type="Proteomes" id="UP000050517">
    <property type="component" value="Unassembled WGS sequence"/>
</dbReference>
<keyword evidence="3 8" id="KW-0436">Ligase</keyword>
<feature type="binding site" evidence="8">
    <location>
        <begin position="187"/>
        <end position="190"/>
    </location>
    <ligand>
        <name>ATP</name>
        <dbReference type="ChEBI" id="CHEBI:30616"/>
    </ligand>
</feature>
<dbReference type="PATRIC" id="fig|1544416.3.peg.1269"/>
<evidence type="ECO:0000256" key="7">
    <source>
        <dbReference type="ARBA" id="ARBA00048258"/>
    </source>
</evidence>
<dbReference type="GO" id="GO:0005829">
    <property type="term" value="C:cytosol"/>
    <property type="evidence" value="ECO:0007669"/>
    <property type="project" value="TreeGrafter"/>
</dbReference>
<feature type="binding site" evidence="8">
    <location>
        <position position="60"/>
    </location>
    <ligand>
        <name>beta-alanine</name>
        <dbReference type="ChEBI" id="CHEBI:57966"/>
    </ligand>
</feature>
<dbReference type="CDD" id="cd00560">
    <property type="entry name" value="PanC"/>
    <property type="match status" value="1"/>
</dbReference>
<comment type="function">
    <text evidence="8">Catalyzes the condensation of pantoate with beta-alanine in an ATP-dependent reaction via a pantoyl-adenylate intermediate.</text>
</comment>
<comment type="miscellaneous">
    <text evidence="8">The reaction proceeds by a bi uni uni bi ping pong mechanism.</text>
</comment>
<comment type="pathway">
    <text evidence="1 8">Cofactor biosynthesis; (R)-pantothenate biosynthesis; (R)-pantothenate from (R)-pantoate and beta-alanine: step 1/1.</text>
</comment>
<gene>
    <name evidence="9" type="primary">panC_1</name>
    <name evidence="8" type="synonym">panC</name>
    <name evidence="9" type="ORF">Cocul_01263</name>
</gene>
<keyword evidence="10" id="KW-1185">Reference proteome</keyword>
<dbReference type="GO" id="GO:0015940">
    <property type="term" value="P:pantothenate biosynthetic process"/>
    <property type="evidence" value="ECO:0007669"/>
    <property type="project" value="UniProtKB-UniRule"/>
</dbReference>
<feature type="active site" description="Proton donor" evidence="8">
    <location>
        <position position="36"/>
    </location>
</feature>
<keyword evidence="6 8" id="KW-0067">ATP-binding</keyword>
<evidence type="ECO:0000313" key="9">
    <source>
        <dbReference type="EMBL" id="KQB84462.1"/>
    </source>
</evidence>
<dbReference type="EMBL" id="LKST01000002">
    <property type="protein sequence ID" value="KQB84462.1"/>
    <property type="molecule type" value="Genomic_DNA"/>
</dbReference>
<proteinExistence type="inferred from homology"/>
<comment type="similarity">
    <text evidence="2 8">Belongs to the pantothenate synthetase family.</text>
</comment>
<evidence type="ECO:0000256" key="3">
    <source>
        <dbReference type="ARBA" id="ARBA00022598"/>
    </source>
</evidence>
<dbReference type="GO" id="GO:0005524">
    <property type="term" value="F:ATP binding"/>
    <property type="evidence" value="ECO:0007669"/>
    <property type="project" value="UniProtKB-KW"/>
</dbReference>
<evidence type="ECO:0000256" key="2">
    <source>
        <dbReference type="ARBA" id="ARBA00009256"/>
    </source>
</evidence>
<feature type="binding site" evidence="8">
    <location>
        <position position="156"/>
    </location>
    <ligand>
        <name>(R)-pantoate</name>
        <dbReference type="ChEBI" id="CHEBI:15980"/>
    </ligand>
</feature>
<organism evidence="9 10">
    <name type="scientific">Corynebacterium oculi</name>
    <dbReference type="NCBI Taxonomy" id="1544416"/>
    <lineage>
        <taxon>Bacteria</taxon>
        <taxon>Bacillati</taxon>
        <taxon>Actinomycetota</taxon>
        <taxon>Actinomycetes</taxon>
        <taxon>Mycobacteriales</taxon>
        <taxon>Corynebacteriaceae</taxon>
        <taxon>Corynebacterium</taxon>
    </lineage>
</organism>
<name>A0A0Q0U9Q6_9CORY</name>
<dbReference type="InterPro" id="IPR003721">
    <property type="entry name" value="Pantoate_ligase"/>
</dbReference>
<keyword evidence="8" id="KW-0963">Cytoplasm</keyword>
<dbReference type="HAMAP" id="MF_00158">
    <property type="entry name" value="PanC"/>
    <property type="match status" value="1"/>
</dbReference>
<dbReference type="OrthoDB" id="9773087at2"/>
<dbReference type="GO" id="GO:0004592">
    <property type="term" value="F:pantoate-beta-alanine ligase activity"/>
    <property type="evidence" value="ECO:0007669"/>
    <property type="project" value="UniProtKB-UniRule"/>
</dbReference>
<dbReference type="SUPFAM" id="SSF52374">
    <property type="entry name" value="Nucleotidylyl transferase"/>
    <property type="match status" value="1"/>
</dbReference>
<keyword evidence="4 8" id="KW-0566">Pantothenate biosynthesis</keyword>
<evidence type="ECO:0000256" key="1">
    <source>
        <dbReference type="ARBA" id="ARBA00004990"/>
    </source>
</evidence>
<protein>
    <recommendedName>
        <fullName evidence="8">Pantothenate synthetase</fullName>
        <shortName evidence="8">PS</shortName>
        <ecNumber evidence="8">6.3.2.1</ecNumber>
    </recommendedName>
    <alternativeName>
        <fullName evidence="8">Pantoate--beta-alanine ligase</fullName>
    </alternativeName>
    <alternativeName>
        <fullName evidence="8">Pantoate-activating enzyme</fullName>
    </alternativeName>
</protein>
<evidence type="ECO:0000256" key="4">
    <source>
        <dbReference type="ARBA" id="ARBA00022655"/>
    </source>
</evidence>
<dbReference type="Gene3D" id="3.40.50.620">
    <property type="entry name" value="HUPs"/>
    <property type="match status" value="1"/>
</dbReference>
<dbReference type="InterPro" id="IPR014729">
    <property type="entry name" value="Rossmann-like_a/b/a_fold"/>
</dbReference>
<dbReference type="Pfam" id="PF02569">
    <property type="entry name" value="Pantoate_ligase"/>
    <property type="match status" value="1"/>
</dbReference>
<dbReference type="PANTHER" id="PTHR21299:SF1">
    <property type="entry name" value="PANTOATE--BETA-ALANINE LIGASE"/>
    <property type="match status" value="1"/>
</dbReference>
<comment type="subunit">
    <text evidence="8">Homodimer.</text>
</comment>
<comment type="subcellular location">
    <subcellularLocation>
        <location evidence="8">Cytoplasm</location>
    </subcellularLocation>
</comment>
<dbReference type="PANTHER" id="PTHR21299">
    <property type="entry name" value="CYTIDYLATE KINASE/PANTOATE-BETA-ALANINE LIGASE"/>
    <property type="match status" value="1"/>
</dbReference>
<comment type="catalytic activity">
    <reaction evidence="7 8">
        <text>(R)-pantoate + beta-alanine + ATP = (R)-pantothenate + AMP + diphosphate + H(+)</text>
        <dbReference type="Rhea" id="RHEA:10912"/>
        <dbReference type="ChEBI" id="CHEBI:15378"/>
        <dbReference type="ChEBI" id="CHEBI:15980"/>
        <dbReference type="ChEBI" id="CHEBI:29032"/>
        <dbReference type="ChEBI" id="CHEBI:30616"/>
        <dbReference type="ChEBI" id="CHEBI:33019"/>
        <dbReference type="ChEBI" id="CHEBI:57966"/>
        <dbReference type="ChEBI" id="CHEBI:456215"/>
        <dbReference type="EC" id="6.3.2.1"/>
    </reaction>
</comment>
<dbReference type="AlphaFoldDB" id="A0A0Q0U9Q6"/>
<evidence type="ECO:0000313" key="10">
    <source>
        <dbReference type="Proteomes" id="UP000050517"/>
    </source>
</evidence>
<dbReference type="STRING" id="1544416.Cocul_01263"/>